<dbReference type="AlphaFoldDB" id="A0A0E9XB18"/>
<accession>A0A0E9XB18</accession>
<name>A0A0E9XB18_ANGAN</name>
<dbReference type="EMBL" id="GBXM01008635">
    <property type="protein sequence ID" value="JAH99942.1"/>
    <property type="molecule type" value="Transcribed_RNA"/>
</dbReference>
<protein>
    <submittedName>
        <fullName evidence="1">Uncharacterized protein</fullName>
    </submittedName>
</protein>
<proteinExistence type="predicted"/>
<evidence type="ECO:0000313" key="1">
    <source>
        <dbReference type="EMBL" id="JAH99942.1"/>
    </source>
</evidence>
<organism evidence="1">
    <name type="scientific">Anguilla anguilla</name>
    <name type="common">European freshwater eel</name>
    <name type="synonym">Muraena anguilla</name>
    <dbReference type="NCBI Taxonomy" id="7936"/>
    <lineage>
        <taxon>Eukaryota</taxon>
        <taxon>Metazoa</taxon>
        <taxon>Chordata</taxon>
        <taxon>Craniata</taxon>
        <taxon>Vertebrata</taxon>
        <taxon>Euteleostomi</taxon>
        <taxon>Actinopterygii</taxon>
        <taxon>Neopterygii</taxon>
        <taxon>Teleostei</taxon>
        <taxon>Anguilliformes</taxon>
        <taxon>Anguillidae</taxon>
        <taxon>Anguilla</taxon>
    </lineage>
</organism>
<sequence>MQMGYITQLCTVQAFHLKIPSVGGAQISFCFYQ</sequence>
<reference evidence="1" key="2">
    <citation type="journal article" date="2015" name="Fish Shellfish Immunol.">
        <title>Early steps in the European eel (Anguilla anguilla)-Vibrio vulnificus interaction in the gills: Role of the RtxA13 toxin.</title>
        <authorList>
            <person name="Callol A."/>
            <person name="Pajuelo D."/>
            <person name="Ebbesson L."/>
            <person name="Teles M."/>
            <person name="MacKenzie S."/>
            <person name="Amaro C."/>
        </authorList>
    </citation>
    <scope>NUCLEOTIDE SEQUENCE</scope>
</reference>
<reference evidence="1" key="1">
    <citation type="submission" date="2014-11" db="EMBL/GenBank/DDBJ databases">
        <authorList>
            <person name="Amaro Gonzalez C."/>
        </authorList>
    </citation>
    <scope>NUCLEOTIDE SEQUENCE</scope>
</reference>